<evidence type="ECO:0000256" key="3">
    <source>
        <dbReference type="PROSITE-ProRule" id="PRU00023"/>
    </source>
</evidence>
<dbReference type="InterPro" id="IPR036770">
    <property type="entry name" value="Ankyrin_rpt-contain_sf"/>
</dbReference>
<feature type="repeat" description="ANK" evidence="3">
    <location>
        <begin position="73"/>
        <end position="105"/>
    </location>
</feature>
<dbReference type="PROSITE" id="PS50297">
    <property type="entry name" value="ANK_REP_REGION"/>
    <property type="match status" value="3"/>
</dbReference>
<dbReference type="EMBL" id="JNBS01002200">
    <property type="protein sequence ID" value="OQR94196.1"/>
    <property type="molecule type" value="Genomic_DNA"/>
</dbReference>
<proteinExistence type="predicted"/>
<reference evidence="4 5" key="1">
    <citation type="journal article" date="2014" name="Genome Biol. Evol.">
        <title>The secreted proteins of Achlya hypogyna and Thraustotheca clavata identify the ancestral oomycete secretome and reveal gene acquisitions by horizontal gene transfer.</title>
        <authorList>
            <person name="Misner I."/>
            <person name="Blouin N."/>
            <person name="Leonard G."/>
            <person name="Richards T.A."/>
            <person name="Lane C.E."/>
        </authorList>
    </citation>
    <scope>NUCLEOTIDE SEQUENCE [LARGE SCALE GENOMIC DNA]</scope>
    <source>
        <strain evidence="4 5">ATCC 34112</strain>
    </source>
</reference>
<keyword evidence="1" id="KW-0677">Repeat</keyword>
<dbReference type="PANTHER" id="PTHR24198:SF165">
    <property type="entry name" value="ANKYRIN REPEAT-CONTAINING PROTEIN-RELATED"/>
    <property type="match status" value="1"/>
</dbReference>
<dbReference type="Gene3D" id="1.25.40.20">
    <property type="entry name" value="Ankyrin repeat-containing domain"/>
    <property type="match status" value="3"/>
</dbReference>
<dbReference type="PANTHER" id="PTHR24198">
    <property type="entry name" value="ANKYRIN REPEAT AND PROTEIN KINASE DOMAIN-CONTAINING PROTEIN"/>
    <property type="match status" value="1"/>
</dbReference>
<accession>A0A1V9Z866</accession>
<dbReference type="Proteomes" id="UP000243217">
    <property type="component" value="Unassembled WGS sequence"/>
</dbReference>
<dbReference type="STRING" id="74557.A0A1V9Z866"/>
<evidence type="ECO:0000313" key="5">
    <source>
        <dbReference type="Proteomes" id="UP000243217"/>
    </source>
</evidence>
<gene>
    <name evidence="4" type="ORF">THRCLA_08229</name>
</gene>
<comment type="caution">
    <text evidence="4">The sequence shown here is derived from an EMBL/GenBank/DDBJ whole genome shotgun (WGS) entry which is preliminary data.</text>
</comment>
<evidence type="ECO:0000256" key="1">
    <source>
        <dbReference type="ARBA" id="ARBA00022737"/>
    </source>
</evidence>
<keyword evidence="5" id="KW-1185">Reference proteome</keyword>
<evidence type="ECO:0000313" key="4">
    <source>
        <dbReference type="EMBL" id="OQR94196.1"/>
    </source>
</evidence>
<dbReference type="PROSITE" id="PS50088">
    <property type="entry name" value="ANK_REPEAT"/>
    <property type="match status" value="3"/>
</dbReference>
<feature type="repeat" description="ANK" evidence="3">
    <location>
        <begin position="142"/>
        <end position="174"/>
    </location>
</feature>
<protein>
    <submittedName>
        <fullName evidence="4">Uncharacterized protein</fullName>
    </submittedName>
</protein>
<dbReference type="OrthoDB" id="426293at2759"/>
<evidence type="ECO:0000256" key="2">
    <source>
        <dbReference type="ARBA" id="ARBA00023043"/>
    </source>
</evidence>
<organism evidence="4 5">
    <name type="scientific">Thraustotheca clavata</name>
    <dbReference type="NCBI Taxonomy" id="74557"/>
    <lineage>
        <taxon>Eukaryota</taxon>
        <taxon>Sar</taxon>
        <taxon>Stramenopiles</taxon>
        <taxon>Oomycota</taxon>
        <taxon>Saprolegniomycetes</taxon>
        <taxon>Saprolegniales</taxon>
        <taxon>Achlyaceae</taxon>
        <taxon>Thraustotheca</taxon>
    </lineage>
</organism>
<name>A0A1V9Z866_9STRA</name>
<dbReference type="SUPFAM" id="SSF48403">
    <property type="entry name" value="Ankyrin repeat"/>
    <property type="match status" value="2"/>
</dbReference>
<dbReference type="PRINTS" id="PR01415">
    <property type="entry name" value="ANKYRIN"/>
</dbReference>
<dbReference type="AlphaFoldDB" id="A0A1V9Z866"/>
<dbReference type="Pfam" id="PF12796">
    <property type="entry name" value="Ank_2"/>
    <property type="match status" value="3"/>
</dbReference>
<dbReference type="SMART" id="SM00248">
    <property type="entry name" value="ANK"/>
    <property type="match status" value="6"/>
</dbReference>
<keyword evidence="2 3" id="KW-0040">ANK repeat</keyword>
<dbReference type="InterPro" id="IPR002110">
    <property type="entry name" value="Ankyrin_rpt"/>
</dbReference>
<feature type="repeat" description="ANK" evidence="3">
    <location>
        <begin position="39"/>
        <end position="72"/>
    </location>
</feature>
<sequence>MLRYTTGDCLLRKAHRGLLQDVKYLVQEVYVDINYRNETGCTALHMAASTGQLDVVSWLLSYQGIRANLLDHNAQSAIHYAAFYGHLPVIKILLEHCVPLHIKDKTGRLPHVGAAINGHLHVVKYLLEDCKLPIDHNAVDEYGVTCLHWAAAHGRKEIVEYLLHSGADAHITSYDNRNAYQLAKEKGQLKCQSTLKKWFEMTQRLLQASESGNDEEVQRVISAVNGAFPLRFLKDKNGRHAMHWAATSGRLTTLRILGDNFDCWTDLDKFGRNLLHWAALGGHSECALWITQHAPCDPKALQVPTLTNKTPARCAMDAGHLSLANHLHEWEENGAWEPDLKEALATSV</sequence>